<proteinExistence type="predicted"/>
<evidence type="ECO:0000256" key="4">
    <source>
        <dbReference type="ARBA" id="ARBA00039902"/>
    </source>
</evidence>
<evidence type="ECO:0000256" key="5">
    <source>
        <dbReference type="SAM" id="MobiDB-lite"/>
    </source>
</evidence>
<keyword evidence="1" id="KW-0547">Nucleotide-binding</keyword>
<dbReference type="OrthoDB" id="61815at2759"/>
<feature type="compositionally biased region" description="Basic residues" evidence="5">
    <location>
        <begin position="35"/>
        <end position="48"/>
    </location>
</feature>
<name>A0A4Y7TXY8_COPMI</name>
<evidence type="ECO:0000259" key="6">
    <source>
        <dbReference type="Pfam" id="PF01926"/>
    </source>
</evidence>
<dbReference type="PANTHER" id="PTHR45709:SF3">
    <property type="entry name" value="GUANINE NUCLEOTIDE-BINDING PROTEIN-LIKE 1"/>
    <property type="match status" value="1"/>
</dbReference>
<dbReference type="InterPro" id="IPR043358">
    <property type="entry name" value="GNL1-like"/>
</dbReference>
<comment type="caution">
    <text evidence="7">The sequence shown here is derived from an EMBL/GenBank/DDBJ whole genome shotgun (WGS) entry which is preliminary data.</text>
</comment>
<comment type="function">
    <text evidence="3">Possible regulatory or functional link with the histocompatibility cluster.</text>
</comment>
<organism evidence="7 8">
    <name type="scientific">Coprinellus micaceus</name>
    <name type="common">Glistening ink-cap mushroom</name>
    <name type="synonym">Coprinus micaceus</name>
    <dbReference type="NCBI Taxonomy" id="71717"/>
    <lineage>
        <taxon>Eukaryota</taxon>
        <taxon>Fungi</taxon>
        <taxon>Dikarya</taxon>
        <taxon>Basidiomycota</taxon>
        <taxon>Agaricomycotina</taxon>
        <taxon>Agaricomycetes</taxon>
        <taxon>Agaricomycetidae</taxon>
        <taxon>Agaricales</taxon>
        <taxon>Agaricineae</taxon>
        <taxon>Psathyrellaceae</taxon>
        <taxon>Coprinellus</taxon>
    </lineage>
</organism>
<dbReference type="GO" id="GO:0003924">
    <property type="term" value="F:GTPase activity"/>
    <property type="evidence" value="ECO:0007669"/>
    <property type="project" value="InterPro"/>
</dbReference>
<dbReference type="Gene3D" id="3.40.50.300">
    <property type="entry name" value="P-loop containing nucleotide triphosphate hydrolases"/>
    <property type="match status" value="1"/>
</dbReference>
<dbReference type="SUPFAM" id="SSF52540">
    <property type="entry name" value="P-loop containing nucleoside triphosphate hydrolases"/>
    <property type="match status" value="1"/>
</dbReference>
<accession>A0A4Y7TXY8</accession>
<feature type="region of interest" description="Disordered" evidence="5">
    <location>
        <begin position="365"/>
        <end position="394"/>
    </location>
</feature>
<keyword evidence="7" id="KW-0378">Hydrolase</keyword>
<dbReference type="Proteomes" id="UP000298030">
    <property type="component" value="Unassembled WGS sequence"/>
</dbReference>
<feature type="compositionally biased region" description="Basic and acidic residues" evidence="5">
    <location>
        <begin position="49"/>
        <end position="58"/>
    </location>
</feature>
<keyword evidence="8" id="KW-1185">Reference proteome</keyword>
<evidence type="ECO:0000256" key="2">
    <source>
        <dbReference type="ARBA" id="ARBA00023134"/>
    </source>
</evidence>
<feature type="region of interest" description="Disordered" evidence="5">
    <location>
        <begin position="1"/>
        <end position="78"/>
    </location>
</feature>
<dbReference type="InterPro" id="IPR027417">
    <property type="entry name" value="P-loop_NTPase"/>
</dbReference>
<dbReference type="PANTHER" id="PTHR45709">
    <property type="entry name" value="LARGE SUBUNIT GTPASE 1 HOMOLOG-RELATED"/>
    <property type="match status" value="1"/>
</dbReference>
<evidence type="ECO:0000256" key="3">
    <source>
        <dbReference type="ARBA" id="ARBA00037770"/>
    </source>
</evidence>
<dbReference type="GO" id="GO:0005525">
    <property type="term" value="F:GTP binding"/>
    <property type="evidence" value="ECO:0007669"/>
    <property type="project" value="UniProtKB-KW"/>
</dbReference>
<dbReference type="InterPro" id="IPR006073">
    <property type="entry name" value="GTP-bd"/>
</dbReference>
<dbReference type="AlphaFoldDB" id="A0A4Y7TXY8"/>
<dbReference type="STRING" id="71717.A0A4Y7TXY8"/>
<reference evidence="7 8" key="1">
    <citation type="journal article" date="2019" name="Nat. Ecol. Evol.">
        <title>Megaphylogeny resolves global patterns of mushroom evolution.</title>
        <authorList>
            <person name="Varga T."/>
            <person name="Krizsan K."/>
            <person name="Foldi C."/>
            <person name="Dima B."/>
            <person name="Sanchez-Garcia M."/>
            <person name="Sanchez-Ramirez S."/>
            <person name="Szollosi G.J."/>
            <person name="Szarkandi J.G."/>
            <person name="Papp V."/>
            <person name="Albert L."/>
            <person name="Andreopoulos W."/>
            <person name="Angelini C."/>
            <person name="Antonin V."/>
            <person name="Barry K.W."/>
            <person name="Bougher N.L."/>
            <person name="Buchanan P."/>
            <person name="Buyck B."/>
            <person name="Bense V."/>
            <person name="Catcheside P."/>
            <person name="Chovatia M."/>
            <person name="Cooper J."/>
            <person name="Damon W."/>
            <person name="Desjardin D."/>
            <person name="Finy P."/>
            <person name="Geml J."/>
            <person name="Haridas S."/>
            <person name="Hughes K."/>
            <person name="Justo A."/>
            <person name="Karasinski D."/>
            <person name="Kautmanova I."/>
            <person name="Kiss B."/>
            <person name="Kocsube S."/>
            <person name="Kotiranta H."/>
            <person name="LaButti K.M."/>
            <person name="Lechner B.E."/>
            <person name="Liimatainen K."/>
            <person name="Lipzen A."/>
            <person name="Lukacs Z."/>
            <person name="Mihaltcheva S."/>
            <person name="Morgado L.N."/>
            <person name="Niskanen T."/>
            <person name="Noordeloos M.E."/>
            <person name="Ohm R.A."/>
            <person name="Ortiz-Santana B."/>
            <person name="Ovrebo C."/>
            <person name="Racz N."/>
            <person name="Riley R."/>
            <person name="Savchenko A."/>
            <person name="Shiryaev A."/>
            <person name="Soop K."/>
            <person name="Spirin V."/>
            <person name="Szebenyi C."/>
            <person name="Tomsovsky M."/>
            <person name="Tulloss R.E."/>
            <person name="Uehling J."/>
            <person name="Grigoriev I.V."/>
            <person name="Vagvolgyi C."/>
            <person name="Papp T."/>
            <person name="Martin F.M."/>
            <person name="Miettinen O."/>
            <person name="Hibbett D.S."/>
            <person name="Nagy L.G."/>
        </authorList>
    </citation>
    <scope>NUCLEOTIDE SEQUENCE [LARGE SCALE GENOMIC DNA]</scope>
    <source>
        <strain evidence="7 8">FP101781</strain>
    </source>
</reference>
<sequence length="492" mass="55198">MAAHGDTFSGPPCSRDPSYLSQATRTMPRKVPNSGRKKKERQKVKRAVKRGDLEAPEKPKRKNRRVGPIRTRLPPSKPRLALQSTFIKLSPTFLEETKRIAGNVSVERPLPPGAAILSNVDTAKFEPNALTCLGRPKWRYEQSKLEVEKNEEGVFQKWLTQSDKTVQEWQGQLDDERRPVADEDPEKPPPPPPDVMPASPTIYERNLEVWRQLWRVTEISQILLILVDSRCPSLHFPPSLASYLKDRKIILVLTKVDITGPERTEAWKSYLRAKYPDIPIVEVESYVKKEQTAVHQGKHQFESSIPENFRVKLIEAIKKVHAELLEPPEEVKVRPEKLKNWIPPVKPEVDWDAVVSAKGDRVGLAVGGPAVPRPEGGQDDGSPDGGETGREGERGVPGILTIGLIGQPNVGKSSLLNALFGTQRVTASRTPGKTKHFQTLFWTSDVRLVDCPGLVFPNFVPMELQVLSWHASHLPRFCRRSLHPLRGAPPPT</sequence>
<evidence type="ECO:0000313" key="7">
    <source>
        <dbReference type="EMBL" id="TEB38871.1"/>
    </source>
</evidence>
<gene>
    <name evidence="7" type="ORF">FA13DRAFT_414339</name>
</gene>
<feature type="region of interest" description="Disordered" evidence="5">
    <location>
        <begin position="166"/>
        <end position="199"/>
    </location>
</feature>
<keyword evidence="2" id="KW-0342">GTP-binding</keyword>
<feature type="domain" description="G" evidence="6">
    <location>
        <begin position="401"/>
        <end position="455"/>
    </location>
</feature>
<evidence type="ECO:0000256" key="1">
    <source>
        <dbReference type="ARBA" id="ARBA00022741"/>
    </source>
</evidence>
<dbReference type="EMBL" id="QPFP01000002">
    <property type="protein sequence ID" value="TEB38871.1"/>
    <property type="molecule type" value="Genomic_DNA"/>
</dbReference>
<evidence type="ECO:0000313" key="8">
    <source>
        <dbReference type="Proteomes" id="UP000298030"/>
    </source>
</evidence>
<dbReference type="Pfam" id="PF01926">
    <property type="entry name" value="MMR_HSR1"/>
    <property type="match status" value="1"/>
</dbReference>
<protein>
    <recommendedName>
        <fullName evidence="4">Guanine nucleotide-binding protein-like 1</fullName>
    </recommendedName>
</protein>